<dbReference type="Proteomes" id="UP000008068">
    <property type="component" value="Unassembled WGS sequence"/>
</dbReference>
<evidence type="ECO:0000313" key="4">
    <source>
        <dbReference type="EMBL" id="EGT55907.1"/>
    </source>
</evidence>
<keyword evidence="3" id="KW-0732">Signal</keyword>
<keyword evidence="5" id="KW-1185">Reference proteome</keyword>
<gene>
    <name evidence="4" type="ORF">CAEBREN_14649</name>
</gene>
<keyword evidence="2" id="KW-0472">Membrane</keyword>
<name>G0NA49_CAEBE</name>
<sequence>MTTLFYLFFVFLYISMIDASKFGTDSQSSTQIARRRQSELDGFVLQKSVIYIWAGFTIFLCFSVIFLTVLWIKDTVQLNNKVTELEKKIQDMEQYGVIKPPVPPLFVSAPETKPGEKKTIVKVVNEVKPPEPKAEPTAPKKKLEKTEKMKQKTKKSIKKSTKNPQRREEQVENKNAKSVETDESKSSVSKEITQSVTVDKTTEDSKTTENTISKTIAEKEPEEPSFPSSIATAEVLEISRRRY</sequence>
<keyword evidence="2" id="KW-1133">Transmembrane helix</keyword>
<evidence type="ECO:0000256" key="2">
    <source>
        <dbReference type="SAM" id="Phobius"/>
    </source>
</evidence>
<protein>
    <submittedName>
        <fullName evidence="4">Uncharacterized protein</fullName>
    </submittedName>
</protein>
<evidence type="ECO:0000256" key="1">
    <source>
        <dbReference type="SAM" id="MobiDB-lite"/>
    </source>
</evidence>
<dbReference type="AlphaFoldDB" id="G0NA49"/>
<dbReference type="eggNOG" id="ENOG502TJ5D">
    <property type="taxonomic scope" value="Eukaryota"/>
</dbReference>
<keyword evidence="2" id="KW-0812">Transmembrane</keyword>
<feature type="chain" id="PRO_5003404941" evidence="3">
    <location>
        <begin position="20"/>
        <end position="243"/>
    </location>
</feature>
<feature type="compositionally biased region" description="Polar residues" evidence="1">
    <location>
        <begin position="186"/>
        <end position="199"/>
    </location>
</feature>
<dbReference type="InParanoid" id="G0NA49"/>
<feature type="compositionally biased region" description="Basic residues" evidence="1">
    <location>
        <begin position="151"/>
        <end position="161"/>
    </location>
</feature>
<feature type="region of interest" description="Disordered" evidence="1">
    <location>
        <begin position="125"/>
        <end position="231"/>
    </location>
</feature>
<accession>G0NA49</accession>
<reference evidence="5" key="1">
    <citation type="submission" date="2011-07" db="EMBL/GenBank/DDBJ databases">
        <authorList>
            <consortium name="Caenorhabditis brenneri Sequencing and Analysis Consortium"/>
            <person name="Wilson R.K."/>
        </authorList>
    </citation>
    <scope>NUCLEOTIDE SEQUENCE [LARGE SCALE GENOMIC DNA]</scope>
    <source>
        <strain evidence="5">PB2801</strain>
    </source>
</reference>
<proteinExistence type="predicted"/>
<dbReference type="HOGENOM" id="CLU_1143427_0_0_1"/>
<organism evidence="5">
    <name type="scientific">Caenorhabditis brenneri</name>
    <name type="common">Nematode worm</name>
    <dbReference type="NCBI Taxonomy" id="135651"/>
    <lineage>
        <taxon>Eukaryota</taxon>
        <taxon>Metazoa</taxon>
        <taxon>Ecdysozoa</taxon>
        <taxon>Nematoda</taxon>
        <taxon>Chromadorea</taxon>
        <taxon>Rhabditida</taxon>
        <taxon>Rhabditina</taxon>
        <taxon>Rhabditomorpha</taxon>
        <taxon>Rhabditoidea</taxon>
        <taxon>Rhabditidae</taxon>
        <taxon>Peloderinae</taxon>
        <taxon>Caenorhabditis</taxon>
    </lineage>
</organism>
<feature type="transmembrane region" description="Helical" evidence="2">
    <location>
        <begin position="50"/>
        <end position="72"/>
    </location>
</feature>
<dbReference type="EMBL" id="GL379853">
    <property type="protein sequence ID" value="EGT55907.1"/>
    <property type="molecule type" value="Genomic_DNA"/>
</dbReference>
<feature type="compositionally biased region" description="Basic and acidic residues" evidence="1">
    <location>
        <begin position="165"/>
        <end position="185"/>
    </location>
</feature>
<dbReference type="OMA" id="NIMILKM"/>
<feature type="signal peptide" evidence="3">
    <location>
        <begin position="1"/>
        <end position="19"/>
    </location>
</feature>
<evidence type="ECO:0000313" key="5">
    <source>
        <dbReference type="Proteomes" id="UP000008068"/>
    </source>
</evidence>
<evidence type="ECO:0000256" key="3">
    <source>
        <dbReference type="SAM" id="SignalP"/>
    </source>
</evidence>